<reference evidence="1" key="1">
    <citation type="journal article" date="2019" name="Sci. Rep.">
        <title>Draft genome of Tanacetum cinerariifolium, the natural source of mosquito coil.</title>
        <authorList>
            <person name="Yamashiro T."/>
            <person name="Shiraishi A."/>
            <person name="Satake H."/>
            <person name="Nakayama K."/>
        </authorList>
    </citation>
    <scope>NUCLEOTIDE SEQUENCE</scope>
</reference>
<comment type="caution">
    <text evidence="1">The sequence shown here is derived from an EMBL/GenBank/DDBJ whole genome shotgun (WGS) entry which is preliminary data.</text>
</comment>
<proteinExistence type="predicted"/>
<organism evidence="1">
    <name type="scientific">Tanacetum cinerariifolium</name>
    <name type="common">Dalmatian daisy</name>
    <name type="synonym">Chrysanthemum cinerariifolium</name>
    <dbReference type="NCBI Taxonomy" id="118510"/>
    <lineage>
        <taxon>Eukaryota</taxon>
        <taxon>Viridiplantae</taxon>
        <taxon>Streptophyta</taxon>
        <taxon>Embryophyta</taxon>
        <taxon>Tracheophyta</taxon>
        <taxon>Spermatophyta</taxon>
        <taxon>Magnoliopsida</taxon>
        <taxon>eudicotyledons</taxon>
        <taxon>Gunneridae</taxon>
        <taxon>Pentapetalae</taxon>
        <taxon>asterids</taxon>
        <taxon>campanulids</taxon>
        <taxon>Asterales</taxon>
        <taxon>Asteraceae</taxon>
        <taxon>Asteroideae</taxon>
        <taxon>Anthemideae</taxon>
        <taxon>Anthemidinae</taxon>
        <taxon>Tanacetum</taxon>
    </lineage>
</organism>
<dbReference type="EMBL" id="BKCJ011216211">
    <property type="protein sequence ID" value="GFD05131.1"/>
    <property type="molecule type" value="Genomic_DNA"/>
</dbReference>
<gene>
    <name evidence="1" type="ORF">Tci_877100</name>
</gene>
<name>A0A699T7I0_TANCI</name>
<dbReference type="AlphaFoldDB" id="A0A699T7I0"/>
<accession>A0A699T7I0</accession>
<sequence>QECEHDEQVSRQEYYGHDVLGALKAVGYHHEHHQKREAHVAAIHRLQDERPQYAAHQRAYNALDIALAREAKTGLEHDGHLTAQVGDAADEVAQVHQYLEEHPRTAAGRLGGRSRDAGLQAAPLGSTVGRRAAVGAVGLNGAA</sequence>
<evidence type="ECO:0000313" key="1">
    <source>
        <dbReference type="EMBL" id="GFD05131.1"/>
    </source>
</evidence>
<feature type="non-terminal residue" evidence="1">
    <location>
        <position position="1"/>
    </location>
</feature>
<protein>
    <submittedName>
        <fullName evidence="1">Uncharacterized protein</fullName>
    </submittedName>
</protein>